<dbReference type="PANTHER" id="PTHR23100:SF0">
    <property type="entry name" value="ARGININE BIOSYNTHESIS BIFUNCTIONAL PROTEIN ARGJ, MITOCHONDRIAL"/>
    <property type="match status" value="1"/>
</dbReference>
<evidence type="ECO:0000313" key="12">
    <source>
        <dbReference type="Proteomes" id="UP000260773"/>
    </source>
</evidence>
<dbReference type="NCBIfam" id="TIGR00120">
    <property type="entry name" value="ArgJ"/>
    <property type="match status" value="1"/>
</dbReference>
<evidence type="ECO:0000256" key="10">
    <source>
        <dbReference type="HAMAP-Rule" id="MF_01106"/>
    </source>
</evidence>
<dbReference type="GO" id="GO:0005737">
    <property type="term" value="C:cytoplasm"/>
    <property type="evidence" value="ECO:0007669"/>
    <property type="project" value="UniProtKB-SubCell"/>
</dbReference>
<keyword evidence="7 10" id="KW-0511">Multifunctional enzyme</keyword>
<dbReference type="EMBL" id="QVEP01000028">
    <property type="protein sequence ID" value="RGB78633.1"/>
    <property type="molecule type" value="Genomic_DNA"/>
</dbReference>
<dbReference type="Gene3D" id="3.60.70.12">
    <property type="entry name" value="L-amino peptidase D-ALA esterase/amidase"/>
    <property type="match status" value="1"/>
</dbReference>
<comment type="caution">
    <text evidence="10">Lacks conserved residue(s) required for the propagation of feature annotation.</text>
</comment>
<dbReference type="EC" id="2.3.1.35" evidence="10"/>
<dbReference type="CDD" id="cd02152">
    <property type="entry name" value="OAT"/>
    <property type="match status" value="1"/>
</dbReference>
<feature type="site" description="Involved in the stabilization of negative charge on the oxyanion by the formation of the oxyanion hole" evidence="10">
    <location>
        <position position="114"/>
    </location>
</feature>
<comment type="caution">
    <text evidence="11">The sequence shown here is derived from an EMBL/GenBank/DDBJ whole genome shotgun (WGS) entry which is preliminary data.</text>
</comment>
<dbReference type="PANTHER" id="PTHR23100">
    <property type="entry name" value="ARGININE BIOSYNTHESIS BIFUNCTIONAL PROTEIN ARGJ"/>
    <property type="match status" value="1"/>
</dbReference>
<dbReference type="InterPro" id="IPR016117">
    <property type="entry name" value="ArgJ-like_dom_sf"/>
</dbReference>
<comment type="catalytic activity">
    <reaction evidence="10">
        <text>L-glutamate + acetyl-CoA = N-acetyl-L-glutamate + CoA + H(+)</text>
        <dbReference type="Rhea" id="RHEA:24292"/>
        <dbReference type="ChEBI" id="CHEBI:15378"/>
        <dbReference type="ChEBI" id="CHEBI:29985"/>
        <dbReference type="ChEBI" id="CHEBI:44337"/>
        <dbReference type="ChEBI" id="CHEBI:57287"/>
        <dbReference type="ChEBI" id="CHEBI:57288"/>
        <dbReference type="EC" id="2.3.1.1"/>
    </reaction>
</comment>
<dbReference type="RefSeq" id="WP_015514548.1">
    <property type="nucleotide sequence ID" value="NZ_JAQDKA010000011.1"/>
</dbReference>
<comment type="subcellular location">
    <subcellularLocation>
        <location evidence="10">Cytoplasm</location>
    </subcellularLocation>
</comment>
<gene>
    <name evidence="10 11" type="primary">argJ</name>
    <name evidence="11" type="ORF">DW070_11285</name>
</gene>
<dbReference type="GO" id="GO:0006592">
    <property type="term" value="P:ornithine biosynthetic process"/>
    <property type="evidence" value="ECO:0007669"/>
    <property type="project" value="TreeGrafter"/>
</dbReference>
<evidence type="ECO:0000256" key="4">
    <source>
        <dbReference type="ARBA" id="ARBA00022605"/>
    </source>
</evidence>
<dbReference type="UniPathway" id="UPA00068">
    <property type="reaction ID" value="UER00106"/>
</dbReference>
<dbReference type="SUPFAM" id="SSF56266">
    <property type="entry name" value="DmpA/ArgJ-like"/>
    <property type="match status" value="1"/>
</dbReference>
<comment type="pathway">
    <text evidence="10">Amino-acid biosynthesis; L-arginine biosynthesis; L-ornithine and N-acetyl-L-glutamate from L-glutamate and N(2)-acetyl-L-ornithine (cyclic): step 1/1.</text>
</comment>
<evidence type="ECO:0000256" key="9">
    <source>
        <dbReference type="ARBA" id="ARBA00049439"/>
    </source>
</evidence>
<comment type="similarity">
    <text evidence="1 10">Belongs to the ArgJ family.</text>
</comment>
<comment type="catalytic activity">
    <reaction evidence="9 10">
        <text>N(2)-acetyl-L-ornithine + L-glutamate = N-acetyl-L-glutamate + L-ornithine</text>
        <dbReference type="Rhea" id="RHEA:15349"/>
        <dbReference type="ChEBI" id="CHEBI:29985"/>
        <dbReference type="ChEBI" id="CHEBI:44337"/>
        <dbReference type="ChEBI" id="CHEBI:46911"/>
        <dbReference type="ChEBI" id="CHEBI:57805"/>
        <dbReference type="EC" id="2.3.1.35"/>
    </reaction>
</comment>
<dbReference type="EC" id="2.3.1.1" evidence="10"/>
<dbReference type="FunFam" id="3.60.70.12:FF:000001">
    <property type="entry name" value="Arginine biosynthesis bifunctional protein ArgJ, chloroplastic"/>
    <property type="match status" value="1"/>
</dbReference>
<feature type="site" description="Involved in the stabilization of negative charge on the oxyanion by the formation of the oxyanion hole" evidence="10">
    <location>
        <position position="115"/>
    </location>
</feature>
<evidence type="ECO:0000256" key="5">
    <source>
        <dbReference type="ARBA" id="ARBA00022679"/>
    </source>
</evidence>
<dbReference type="NCBIfam" id="NF003802">
    <property type="entry name" value="PRK05388.1"/>
    <property type="match status" value="1"/>
</dbReference>
<sequence length="407" mass="42809">MEYIEGGVTAAKGFKASSAAAGIKYQGRTDMAMIYSDVPCVAAGTFTTNIVKAAPVKWDRQVVYESEHAQAVICNSGIANACTGVQGMAYCEATAAKAAEVLGIQKDAVLVASTGVIGMQLKMDRIEAGIDMLAPALDGSIDAGHLAAKAIMTTDTVPKEVAVTFEIGGKKVTMGGMCKGSGMIHPNMCTMLGFITTDANISKALLQEALSEDIKDTYNMVSVDGDTSTNDTVLLLANGQAGNPVIDTKNEDYKAFCEALHAVNACLCRKIAGDGEGASALFEVKIIGAETKEQAVTLSKSVVTSSLVKTAICGHDANWGRILCAMGYSGAQFDPEKVDLFFESAAGKIQIMKDGVAADYSEEEATKILSEPEVTAIADIKMGNQEAIAWGCDLTYDYIKINADYRS</sequence>
<feature type="binding site" evidence="10">
    <location>
        <position position="190"/>
    </location>
    <ligand>
        <name>substrate</name>
    </ligand>
</feature>
<evidence type="ECO:0000256" key="2">
    <source>
        <dbReference type="ARBA" id="ARBA00011475"/>
    </source>
</evidence>
<evidence type="ECO:0000256" key="1">
    <source>
        <dbReference type="ARBA" id="ARBA00006774"/>
    </source>
</evidence>
<keyword evidence="5 10" id="KW-0808">Transferase</keyword>
<keyword evidence="10" id="KW-0963">Cytoplasm</keyword>
<keyword evidence="3 10" id="KW-0055">Arginine biosynthesis</keyword>
<proteinExistence type="inferred from homology"/>
<dbReference type="Pfam" id="PF01960">
    <property type="entry name" value="ArgJ"/>
    <property type="match status" value="1"/>
</dbReference>
<comment type="subunit">
    <text evidence="2 10">Heterotetramer of two alpha and two beta chains.</text>
</comment>
<dbReference type="FunFam" id="3.10.20.340:FF:000001">
    <property type="entry name" value="Arginine biosynthesis bifunctional protein ArgJ, chloroplastic"/>
    <property type="match status" value="1"/>
</dbReference>
<feature type="chain" id="PRO_5023228261" description="Arginine biosynthesis bifunctional protein ArgJ alpha chain" evidence="10">
    <location>
        <begin position="1"/>
        <end position="189"/>
    </location>
</feature>
<dbReference type="GO" id="GO:0006526">
    <property type="term" value="P:L-arginine biosynthetic process"/>
    <property type="evidence" value="ECO:0007669"/>
    <property type="project" value="UniProtKB-UniRule"/>
</dbReference>
<protein>
    <recommendedName>
        <fullName evidence="10">Arginine biosynthesis bifunctional protein ArgJ</fullName>
    </recommendedName>
    <domain>
        <recommendedName>
            <fullName evidence="10">Glutamate N-acetyltransferase</fullName>
            <ecNumber evidence="10">2.3.1.35</ecNumber>
        </recommendedName>
        <alternativeName>
            <fullName evidence="10">Ornithine acetyltransferase</fullName>
            <shortName evidence="10">OATase</shortName>
        </alternativeName>
        <alternativeName>
            <fullName evidence="10">Ornithine transacetylase</fullName>
        </alternativeName>
    </domain>
    <domain>
        <recommendedName>
            <fullName evidence="10">Amino-acid acetyltransferase</fullName>
            <ecNumber evidence="10">2.3.1.1</ecNumber>
        </recommendedName>
        <alternativeName>
            <fullName evidence="10">N-acetylglutamate synthase</fullName>
            <shortName evidence="10">AGSase</shortName>
        </alternativeName>
    </domain>
    <component>
        <recommendedName>
            <fullName evidence="10">Arginine biosynthesis bifunctional protein ArgJ alpha chain</fullName>
        </recommendedName>
    </component>
    <component>
        <recommendedName>
            <fullName evidence="10">Arginine biosynthesis bifunctional protein ArgJ beta chain</fullName>
        </recommendedName>
    </component>
</protein>
<feature type="chain" id="PRO_5023228260" description="Arginine biosynthesis bifunctional protein ArgJ beta chain" evidence="10">
    <location>
        <begin position="190"/>
        <end position="407"/>
    </location>
</feature>
<keyword evidence="6 10" id="KW-0068">Autocatalytic cleavage</keyword>
<evidence type="ECO:0000256" key="6">
    <source>
        <dbReference type="ARBA" id="ARBA00022813"/>
    </source>
</evidence>
<feature type="binding site" evidence="10">
    <location>
        <position position="153"/>
    </location>
    <ligand>
        <name>substrate</name>
    </ligand>
</feature>
<keyword evidence="8 10" id="KW-0012">Acyltransferase</keyword>
<dbReference type="Proteomes" id="UP000260773">
    <property type="component" value="Unassembled WGS sequence"/>
</dbReference>
<comment type="function">
    <text evidence="10">Catalyzes two activities which are involved in the cyclic version of arginine biosynthesis: the synthesis of N-acetylglutamate from glutamate and acetyl-CoA as the acetyl donor, and of ornithine by transacetylation between N(2)-acetylornithine and glutamate.</text>
</comment>
<evidence type="ECO:0000256" key="8">
    <source>
        <dbReference type="ARBA" id="ARBA00023315"/>
    </source>
</evidence>
<dbReference type="Gene3D" id="3.10.20.340">
    <property type="entry name" value="ArgJ beta chain, C-terminal domain"/>
    <property type="match status" value="1"/>
</dbReference>
<evidence type="ECO:0000256" key="7">
    <source>
        <dbReference type="ARBA" id="ARBA00023268"/>
    </source>
</evidence>
<evidence type="ECO:0000256" key="3">
    <source>
        <dbReference type="ARBA" id="ARBA00022571"/>
    </source>
</evidence>
<dbReference type="GO" id="GO:0004358">
    <property type="term" value="F:L-glutamate N-acetyltransferase activity, acting on acetyl-L-ornithine as donor"/>
    <property type="evidence" value="ECO:0007669"/>
    <property type="project" value="UniProtKB-UniRule"/>
</dbReference>
<comment type="pathway">
    <text evidence="10">Amino-acid biosynthesis; L-arginine biosynthesis; N(2)-acetyl-L-ornithine from L-glutamate: step 1/4.</text>
</comment>
<accession>A0A3E2TM34</accession>
<dbReference type="Gene3D" id="3.30.2330.10">
    <property type="entry name" value="arginine biosynthesis bifunctional protein suprefamily"/>
    <property type="match status" value="1"/>
</dbReference>
<feature type="binding site" evidence="10">
    <location>
        <position position="276"/>
    </location>
    <ligand>
        <name>substrate</name>
    </ligand>
</feature>
<feature type="binding site" evidence="10">
    <location>
        <position position="402"/>
    </location>
    <ligand>
        <name>substrate</name>
    </ligand>
</feature>
<dbReference type="InterPro" id="IPR042195">
    <property type="entry name" value="ArgJ_beta_C"/>
</dbReference>
<organism evidence="11 12">
    <name type="scientific">Coprococcus catus</name>
    <dbReference type="NCBI Taxonomy" id="116085"/>
    <lineage>
        <taxon>Bacteria</taxon>
        <taxon>Bacillati</taxon>
        <taxon>Bacillota</taxon>
        <taxon>Clostridia</taxon>
        <taxon>Lachnospirales</taxon>
        <taxon>Lachnospiraceae</taxon>
        <taxon>Coprococcus</taxon>
    </lineage>
</organism>
<keyword evidence="4 10" id="KW-0028">Amino-acid biosynthesis</keyword>
<dbReference type="AlphaFoldDB" id="A0A3E2TM34"/>
<dbReference type="HAMAP" id="MF_01106">
    <property type="entry name" value="ArgJ"/>
    <property type="match status" value="1"/>
</dbReference>
<feature type="binding site" evidence="10">
    <location>
        <position position="179"/>
    </location>
    <ligand>
        <name>substrate</name>
    </ligand>
</feature>
<evidence type="ECO:0000313" key="11">
    <source>
        <dbReference type="EMBL" id="RGB78633.1"/>
    </source>
</evidence>
<feature type="binding site" evidence="10">
    <location>
        <position position="407"/>
    </location>
    <ligand>
        <name>substrate</name>
    </ligand>
</feature>
<dbReference type="InterPro" id="IPR002813">
    <property type="entry name" value="Arg_biosynth_ArgJ"/>
</dbReference>
<name>A0A3E2TM34_9FIRM</name>
<dbReference type="GO" id="GO:0004042">
    <property type="term" value="F:L-glutamate N-acetyltransferase activity"/>
    <property type="evidence" value="ECO:0007669"/>
    <property type="project" value="UniProtKB-UniRule"/>
</dbReference>
<reference evidence="11 12" key="1">
    <citation type="submission" date="2018-08" db="EMBL/GenBank/DDBJ databases">
        <title>A genome reference for cultivated species of the human gut microbiota.</title>
        <authorList>
            <person name="Zou Y."/>
            <person name="Xue W."/>
            <person name="Luo G."/>
        </authorList>
    </citation>
    <scope>NUCLEOTIDE SEQUENCE [LARGE SCALE GENOMIC DNA]</scope>
    <source>
        <strain evidence="11 12">AF45-17</strain>
    </source>
</reference>
<feature type="active site" description="Nucleophile" evidence="10">
    <location>
        <position position="190"/>
    </location>
</feature>